<dbReference type="InterPro" id="IPR052384">
    <property type="entry name" value="TMTC_O-mannosyltransferase"/>
</dbReference>
<proteinExistence type="predicted"/>
<evidence type="ECO:0000313" key="1">
    <source>
        <dbReference type="EnsemblMetazoa" id="PPAI002424-PA"/>
    </source>
</evidence>
<organism evidence="1 2">
    <name type="scientific">Phlebotomus papatasi</name>
    <name type="common">Sandfly</name>
    <dbReference type="NCBI Taxonomy" id="29031"/>
    <lineage>
        <taxon>Eukaryota</taxon>
        <taxon>Metazoa</taxon>
        <taxon>Ecdysozoa</taxon>
        <taxon>Arthropoda</taxon>
        <taxon>Hexapoda</taxon>
        <taxon>Insecta</taxon>
        <taxon>Pterygota</taxon>
        <taxon>Neoptera</taxon>
        <taxon>Endopterygota</taxon>
        <taxon>Diptera</taxon>
        <taxon>Nematocera</taxon>
        <taxon>Psychodoidea</taxon>
        <taxon>Psychodidae</taxon>
        <taxon>Phlebotomus</taxon>
        <taxon>Phlebotomus</taxon>
    </lineage>
</organism>
<dbReference type="Proteomes" id="UP000092462">
    <property type="component" value="Unassembled WGS sequence"/>
</dbReference>
<dbReference type="EMBL" id="AJVK01024660">
    <property type="status" value="NOT_ANNOTATED_CDS"/>
    <property type="molecule type" value="Genomic_DNA"/>
</dbReference>
<dbReference type="AlphaFoldDB" id="A0A1B0D4L6"/>
<reference evidence="1" key="1">
    <citation type="submission" date="2022-08" db="UniProtKB">
        <authorList>
            <consortium name="EnsemblMetazoa"/>
        </authorList>
    </citation>
    <scope>IDENTIFICATION</scope>
    <source>
        <strain evidence="1">Israel</strain>
    </source>
</reference>
<keyword evidence="2" id="KW-1185">Reference proteome</keyword>
<dbReference type="PANTHER" id="PTHR44216:SF3">
    <property type="entry name" value="PROTEIN O-MANNOSYL-TRANSFERASE TMTC2"/>
    <property type="match status" value="1"/>
</dbReference>
<dbReference type="VEuPathDB" id="VectorBase:PPAI002424"/>
<protein>
    <submittedName>
        <fullName evidence="1">Uncharacterized protein</fullName>
    </submittedName>
</protein>
<name>A0A1B0D4L6_PHLPP</name>
<dbReference type="VEuPathDB" id="VectorBase:PPAPM1_005613"/>
<dbReference type="GO" id="GO:0035269">
    <property type="term" value="P:protein O-linked glycosylation via mannose"/>
    <property type="evidence" value="ECO:0007669"/>
    <property type="project" value="TreeGrafter"/>
</dbReference>
<sequence>MEVEVNSSVQPDDTFSATTKKRQSWQSFAEYTIVRVNVGACIFYLLSFLAYMQHVEWREKSDHRHWAALVGSFAAASLAVLCKETAITALVICALYDILKALSGFHDKMLDNDFWGTPLTDSGSHGSFRPLCVLSFRLNHLLGGFRPFGYHLTNVLLHAVATGLVLKLARQLLAPGWGPAVTGALFAAHPIHTEAVASVVGRAV</sequence>
<dbReference type="PANTHER" id="PTHR44216">
    <property type="entry name" value="PROTEIN O-MANNOSYL-TRANSFERASE TMTC2"/>
    <property type="match status" value="1"/>
</dbReference>
<accession>A0A1B0D4L6</accession>
<dbReference type="GO" id="GO:0000030">
    <property type="term" value="F:mannosyltransferase activity"/>
    <property type="evidence" value="ECO:0007669"/>
    <property type="project" value="TreeGrafter"/>
</dbReference>
<evidence type="ECO:0000313" key="2">
    <source>
        <dbReference type="Proteomes" id="UP000092462"/>
    </source>
</evidence>
<dbReference type="EnsemblMetazoa" id="PPAI002424-RA">
    <property type="protein sequence ID" value="PPAI002424-PA"/>
    <property type="gene ID" value="PPAI002424"/>
</dbReference>
<dbReference type="GO" id="GO:0005789">
    <property type="term" value="C:endoplasmic reticulum membrane"/>
    <property type="evidence" value="ECO:0007669"/>
    <property type="project" value="TreeGrafter"/>
</dbReference>